<dbReference type="PANTHER" id="PTHR18895">
    <property type="entry name" value="HEMK METHYLTRANSFERASE"/>
    <property type="match status" value="1"/>
</dbReference>
<dbReference type="Gene3D" id="3.40.50.150">
    <property type="entry name" value="Vaccinia Virus protein VP39"/>
    <property type="match status" value="1"/>
</dbReference>
<protein>
    <submittedName>
        <fullName evidence="2">Release factor glutamine methyltransferase</fullName>
        <ecNumber evidence="2">2.1.1.297</ecNumber>
    </submittedName>
</protein>
<evidence type="ECO:0000313" key="3">
    <source>
        <dbReference type="Proteomes" id="UP000569914"/>
    </source>
</evidence>
<dbReference type="SUPFAM" id="SSF53335">
    <property type="entry name" value="S-adenosyl-L-methionine-dependent methyltransferases"/>
    <property type="match status" value="1"/>
</dbReference>
<dbReference type="EMBL" id="JACCBU010000001">
    <property type="protein sequence ID" value="NYE74611.1"/>
    <property type="molecule type" value="Genomic_DNA"/>
</dbReference>
<dbReference type="GO" id="GO:0102559">
    <property type="term" value="F:peptide chain release factor N(5)-glutamine methyltransferase activity"/>
    <property type="evidence" value="ECO:0007669"/>
    <property type="project" value="UniProtKB-EC"/>
</dbReference>
<dbReference type="InterPro" id="IPR050320">
    <property type="entry name" value="N5-glutamine_MTase"/>
</dbReference>
<dbReference type="Pfam" id="PF05175">
    <property type="entry name" value="MTS"/>
    <property type="match status" value="1"/>
</dbReference>
<feature type="domain" description="Methyltransferase small" evidence="1">
    <location>
        <begin position="33"/>
        <end position="149"/>
    </location>
</feature>
<organism evidence="2 3">
    <name type="scientific">Microlunatus parietis</name>
    <dbReference type="NCBI Taxonomy" id="682979"/>
    <lineage>
        <taxon>Bacteria</taxon>
        <taxon>Bacillati</taxon>
        <taxon>Actinomycetota</taxon>
        <taxon>Actinomycetes</taxon>
        <taxon>Propionibacteriales</taxon>
        <taxon>Propionibacteriaceae</taxon>
        <taxon>Microlunatus</taxon>
    </lineage>
</organism>
<dbReference type="GO" id="GO:0032259">
    <property type="term" value="P:methylation"/>
    <property type="evidence" value="ECO:0007669"/>
    <property type="project" value="UniProtKB-KW"/>
</dbReference>
<dbReference type="RefSeq" id="WP_179757054.1">
    <property type="nucleotide sequence ID" value="NZ_JACCBU010000001.1"/>
</dbReference>
<dbReference type="InterPro" id="IPR029063">
    <property type="entry name" value="SAM-dependent_MTases_sf"/>
</dbReference>
<dbReference type="InterPro" id="IPR007848">
    <property type="entry name" value="Small_mtfrase_dom"/>
</dbReference>
<dbReference type="Proteomes" id="UP000569914">
    <property type="component" value="Unassembled WGS sequence"/>
</dbReference>
<proteinExistence type="predicted"/>
<evidence type="ECO:0000313" key="2">
    <source>
        <dbReference type="EMBL" id="NYE74611.1"/>
    </source>
</evidence>
<dbReference type="AlphaFoldDB" id="A0A7Y9LFZ5"/>
<sequence length="202" mass="22022">MTELSGEATESIFVQLDVRIVVPPGVKPITRVSDLLASAVLDEVTETDRVLDFGTGSGVNAVLAARKSPTVVAVDLVPRAVAAARSNAVRNRVAERITVLRSDGFDSVEGRFDVIIIDADDADSRVLTAFFGGLDDHLAERGRVLLHTEMRDDLADLLELITEHRLHRSIATQRSITRGTHRIPYVVFRLTRADEPAALSTD</sequence>
<comment type="caution">
    <text evidence="2">The sequence shown here is derived from an EMBL/GenBank/DDBJ whole genome shotgun (WGS) entry which is preliminary data.</text>
</comment>
<dbReference type="CDD" id="cd02440">
    <property type="entry name" value="AdoMet_MTases"/>
    <property type="match status" value="1"/>
</dbReference>
<reference evidence="2 3" key="1">
    <citation type="submission" date="2020-07" db="EMBL/GenBank/DDBJ databases">
        <title>Sequencing the genomes of 1000 actinobacteria strains.</title>
        <authorList>
            <person name="Klenk H.-P."/>
        </authorList>
    </citation>
    <scope>NUCLEOTIDE SEQUENCE [LARGE SCALE GENOMIC DNA]</scope>
    <source>
        <strain evidence="2 3">DSM 22083</strain>
    </source>
</reference>
<evidence type="ECO:0000259" key="1">
    <source>
        <dbReference type="Pfam" id="PF05175"/>
    </source>
</evidence>
<keyword evidence="2" id="KW-0489">Methyltransferase</keyword>
<keyword evidence="2" id="KW-0808">Transferase</keyword>
<dbReference type="EC" id="2.1.1.297" evidence="2"/>
<dbReference type="PANTHER" id="PTHR18895:SF74">
    <property type="entry name" value="MTRF1L RELEASE FACTOR GLUTAMINE METHYLTRANSFERASE"/>
    <property type="match status" value="1"/>
</dbReference>
<gene>
    <name evidence="2" type="ORF">BKA15_005940</name>
</gene>
<accession>A0A7Y9LFZ5</accession>
<name>A0A7Y9LFZ5_9ACTN</name>
<keyword evidence="3" id="KW-1185">Reference proteome</keyword>